<evidence type="ECO:0000313" key="1">
    <source>
        <dbReference type="EMBL" id="RUT08901.1"/>
    </source>
</evidence>
<proteinExistence type="predicted"/>
<comment type="caution">
    <text evidence="1">The sequence shown here is derived from an EMBL/GenBank/DDBJ whole genome shotgun (WGS) entry which is preliminary data.</text>
</comment>
<dbReference type="RefSeq" id="WP_127079388.1">
    <property type="nucleotide sequence ID" value="NZ_RSCL01000002.1"/>
</dbReference>
<protein>
    <submittedName>
        <fullName evidence="1">Uncharacterized protein</fullName>
    </submittedName>
</protein>
<keyword evidence="2" id="KW-1185">Reference proteome</keyword>
<dbReference type="AlphaFoldDB" id="A0A3S1ATU0"/>
<organism evidence="1 2">
    <name type="scientific">Dulcicalothrix desertica PCC 7102</name>
    <dbReference type="NCBI Taxonomy" id="232991"/>
    <lineage>
        <taxon>Bacteria</taxon>
        <taxon>Bacillati</taxon>
        <taxon>Cyanobacteriota</taxon>
        <taxon>Cyanophyceae</taxon>
        <taxon>Nostocales</taxon>
        <taxon>Calotrichaceae</taxon>
        <taxon>Dulcicalothrix</taxon>
    </lineage>
</organism>
<evidence type="ECO:0000313" key="2">
    <source>
        <dbReference type="Proteomes" id="UP000271624"/>
    </source>
</evidence>
<name>A0A3S1ATU0_9CYAN</name>
<dbReference type="OrthoDB" id="495831at2"/>
<dbReference type="EMBL" id="RSCL01000002">
    <property type="protein sequence ID" value="RUT08901.1"/>
    <property type="molecule type" value="Genomic_DNA"/>
</dbReference>
<reference evidence="1" key="2">
    <citation type="journal article" date="2019" name="Genome Biol. Evol.">
        <title>Day and night: Metabolic profiles and evolutionary relationships of six axenic non-marine cyanobacteria.</title>
        <authorList>
            <person name="Will S.E."/>
            <person name="Henke P."/>
            <person name="Boedeker C."/>
            <person name="Huang S."/>
            <person name="Brinkmann H."/>
            <person name="Rohde M."/>
            <person name="Jarek M."/>
            <person name="Friedl T."/>
            <person name="Seufert S."/>
            <person name="Schumacher M."/>
            <person name="Overmann J."/>
            <person name="Neumann-Schaal M."/>
            <person name="Petersen J."/>
        </authorList>
    </citation>
    <scope>NUCLEOTIDE SEQUENCE [LARGE SCALE GENOMIC DNA]</scope>
    <source>
        <strain evidence="1">PCC 7102</strain>
    </source>
</reference>
<gene>
    <name evidence="1" type="ORF">DSM106972_009540</name>
</gene>
<dbReference type="Proteomes" id="UP000271624">
    <property type="component" value="Unassembled WGS sequence"/>
</dbReference>
<sequence length="134" mass="14902">METQITLNLPSSVYDKAKHFAQLTNRDIADVLMQAITLSLLPITTQEGSTTNLENLSINSLPDEKVIALTKLQMAPSQDQRLSELLYNQQAGTLQDGEHSELNALMQIYQENLLLKANALREAVVRGLREPLDA</sequence>
<reference evidence="1" key="1">
    <citation type="submission" date="2018-12" db="EMBL/GenBank/DDBJ databases">
        <authorList>
            <person name="Will S."/>
            <person name="Neumann-Schaal M."/>
            <person name="Henke P."/>
        </authorList>
    </citation>
    <scope>NUCLEOTIDE SEQUENCE</scope>
    <source>
        <strain evidence="1">PCC 7102</strain>
    </source>
</reference>
<accession>A0A3S1ATU0</accession>